<dbReference type="GeneID" id="88768810"/>
<evidence type="ECO:0000256" key="1">
    <source>
        <dbReference type="ARBA" id="ARBA00022741"/>
    </source>
</evidence>
<keyword evidence="2" id="KW-0067">ATP-binding</keyword>
<dbReference type="Proteomes" id="UP000003477">
    <property type="component" value="Unassembled WGS sequence"/>
</dbReference>
<evidence type="ECO:0000259" key="5">
    <source>
        <dbReference type="SMART" id="SM00382"/>
    </source>
</evidence>
<feature type="domain" description="AAA+ ATPase" evidence="5">
    <location>
        <begin position="244"/>
        <end position="375"/>
    </location>
</feature>
<organism evidence="6 7">
    <name type="scientific">Crocosphaera watsonii WH 0003</name>
    <dbReference type="NCBI Taxonomy" id="423471"/>
    <lineage>
        <taxon>Bacteria</taxon>
        <taxon>Bacillati</taxon>
        <taxon>Cyanobacteriota</taxon>
        <taxon>Cyanophyceae</taxon>
        <taxon>Oscillatoriophycideae</taxon>
        <taxon>Chroococcales</taxon>
        <taxon>Aphanothecaceae</taxon>
        <taxon>Crocosphaera</taxon>
    </lineage>
</organism>
<sequence length="513" mass="56861">MIEKLSKLLSVYQAVSVNFPLSDRSLVFQQLNQLKDYLGVELVSLTFSDSEDFPIITSGKLYLLDEFPTLLGSFSGVQQYQVIQWLLSLITKKIDNCYFILTNGIGQSLPDYLLPLIPCVNWPLPNLSEIQTLLTNSLGITDETLALSEVEELTPTPKEVEGLAVTLAGLSTAEIKTGLRLIDHNQAIKPQLLSFKRQQLATNGLNFLPTPTLSTFGGLDRIKTAIQQVAMDYSPIATARGIPFPQGWLLAGPPGTGKTFSAKVCAAELGFPLISVGVDVIKSKGAAYLKQLLIRIESASPAVCYFDEFDKFFDPETALNGGSNSKEVLGVLLTWLQEKQTKTFVIATLNRLDALPPELTRAGRFDKIFYVGFPQANERFEILKLHANRFDSRYSQGDNYFPLTQQQWGILLSRTQNFTGAELQALVEKAAKTKFYTGVDSLTLNLDDFLQARSLITPLYLRDTERVLAMENRARFVSEPSSSPDNSVFAPPQTNLWGEALNLNKLEVNNGIN</sequence>
<dbReference type="Pfam" id="PF00004">
    <property type="entry name" value="AAA"/>
    <property type="match status" value="1"/>
</dbReference>
<evidence type="ECO:0000256" key="2">
    <source>
        <dbReference type="ARBA" id="ARBA00022840"/>
    </source>
</evidence>
<dbReference type="PANTHER" id="PTHR42960">
    <property type="entry name" value="YCF46 PROTEIN"/>
    <property type="match status" value="1"/>
</dbReference>
<dbReference type="InterPro" id="IPR003593">
    <property type="entry name" value="AAA+_ATPase"/>
</dbReference>
<accession>G5JDL2</accession>
<protein>
    <recommendedName>
        <fullName evidence="4">Uncharacterized AAA domain-containing protein ycf46</fullName>
    </recommendedName>
</protein>
<proteinExistence type="inferred from homology"/>
<comment type="similarity">
    <text evidence="3">Belongs to the AAA ATPase family. Highly divergent.</text>
</comment>
<evidence type="ECO:0000256" key="3">
    <source>
        <dbReference type="ARBA" id="ARBA00038088"/>
    </source>
</evidence>
<dbReference type="SMART" id="SM00382">
    <property type="entry name" value="AAA"/>
    <property type="match status" value="1"/>
</dbReference>
<dbReference type="AlphaFoldDB" id="G5JDL2"/>
<dbReference type="GO" id="GO:0005524">
    <property type="term" value="F:ATP binding"/>
    <property type="evidence" value="ECO:0007669"/>
    <property type="project" value="UniProtKB-KW"/>
</dbReference>
<gene>
    <name evidence="6" type="ORF">CWATWH0003_5504</name>
</gene>
<dbReference type="SUPFAM" id="SSF52540">
    <property type="entry name" value="P-loop containing nucleoside triphosphate hydrolases"/>
    <property type="match status" value="1"/>
</dbReference>
<comment type="caution">
    <text evidence="6">The sequence shown here is derived from an EMBL/GenBank/DDBJ whole genome shotgun (WGS) entry which is preliminary data.</text>
</comment>
<dbReference type="InterPro" id="IPR027417">
    <property type="entry name" value="P-loop_NTPase"/>
</dbReference>
<evidence type="ECO:0000256" key="4">
    <source>
        <dbReference type="ARBA" id="ARBA00040480"/>
    </source>
</evidence>
<dbReference type="GO" id="GO:0016887">
    <property type="term" value="F:ATP hydrolysis activity"/>
    <property type="evidence" value="ECO:0007669"/>
    <property type="project" value="InterPro"/>
</dbReference>
<dbReference type="PATRIC" id="fig|423471.3.peg.5140"/>
<reference evidence="6 7" key="1">
    <citation type="journal article" date="2011" name="Front. Microbiol.">
        <title>Two Strains of Crocosphaera watsonii with Highly Conserved Genomes are Distinguished by Strain-Specific Features.</title>
        <authorList>
            <person name="Bench S.R."/>
            <person name="Ilikchyan I.N."/>
            <person name="Tripp H.J."/>
            <person name="Zehr J.P."/>
        </authorList>
    </citation>
    <scope>NUCLEOTIDE SEQUENCE [LARGE SCALE GENOMIC DNA]</scope>
    <source>
        <strain evidence="6 7">WH 0003</strain>
    </source>
</reference>
<evidence type="ECO:0000313" key="6">
    <source>
        <dbReference type="EMBL" id="EHJ09726.1"/>
    </source>
</evidence>
<dbReference type="RefSeq" id="WP_007313245.1">
    <property type="nucleotide sequence ID" value="NZ_AESD01000862.1"/>
</dbReference>
<dbReference type="InterPro" id="IPR052381">
    <property type="entry name" value="AAA_domain_protein"/>
</dbReference>
<dbReference type="EMBL" id="AESD01000862">
    <property type="protein sequence ID" value="EHJ09726.1"/>
    <property type="molecule type" value="Genomic_DNA"/>
</dbReference>
<keyword evidence="1" id="KW-0547">Nucleotide-binding</keyword>
<dbReference type="PANTHER" id="PTHR42960:SF1">
    <property type="entry name" value="YCF46 PROTEIN"/>
    <property type="match status" value="1"/>
</dbReference>
<evidence type="ECO:0000313" key="7">
    <source>
        <dbReference type="Proteomes" id="UP000003477"/>
    </source>
</evidence>
<name>G5JDL2_CROWT</name>
<dbReference type="InterPro" id="IPR003959">
    <property type="entry name" value="ATPase_AAA_core"/>
</dbReference>
<dbReference type="Gene3D" id="3.40.50.300">
    <property type="entry name" value="P-loop containing nucleotide triphosphate hydrolases"/>
    <property type="match status" value="1"/>
</dbReference>
<dbReference type="Gene3D" id="1.10.8.60">
    <property type="match status" value="1"/>
</dbReference>